<dbReference type="Pfam" id="PF23321">
    <property type="entry name" value="R1_ABCA1"/>
    <property type="match status" value="1"/>
</dbReference>
<dbReference type="SUPFAM" id="SSF52540">
    <property type="entry name" value="P-loop containing nucleoside triphosphate hydrolases"/>
    <property type="match status" value="2"/>
</dbReference>
<evidence type="ECO:0000256" key="5">
    <source>
        <dbReference type="ARBA" id="ARBA00022741"/>
    </source>
</evidence>
<dbReference type="CDD" id="cd03263">
    <property type="entry name" value="ABC_subfamily_A"/>
    <property type="match status" value="2"/>
</dbReference>
<dbReference type="SMART" id="SM00382">
    <property type="entry name" value="AAA"/>
    <property type="match status" value="2"/>
</dbReference>
<evidence type="ECO:0000256" key="1">
    <source>
        <dbReference type="ARBA" id="ARBA00004141"/>
    </source>
</evidence>
<dbReference type="InterPro" id="IPR026082">
    <property type="entry name" value="ABCA"/>
</dbReference>
<feature type="transmembrane region" description="Helical" evidence="9">
    <location>
        <begin position="294"/>
        <end position="317"/>
    </location>
</feature>
<dbReference type="PROSITE" id="PS50893">
    <property type="entry name" value="ABC_TRANSPORTER_2"/>
    <property type="match status" value="2"/>
</dbReference>
<dbReference type="FunFam" id="3.40.50.300:FF:000298">
    <property type="entry name" value="ATP-binding cassette sub-family A member 12"/>
    <property type="match status" value="1"/>
</dbReference>
<dbReference type="PANTHER" id="PTHR19229:SF250">
    <property type="entry name" value="ABC TRANSPORTER DOMAIN-CONTAINING PROTEIN-RELATED"/>
    <property type="match status" value="1"/>
</dbReference>
<dbReference type="Pfam" id="PF12698">
    <property type="entry name" value="ABC2_membrane_3"/>
    <property type="match status" value="1"/>
</dbReference>
<evidence type="ECO:0000256" key="9">
    <source>
        <dbReference type="SAM" id="Phobius"/>
    </source>
</evidence>
<dbReference type="Gene3D" id="3.40.50.300">
    <property type="entry name" value="P-loop containing nucleotide triphosphate hydrolases"/>
    <property type="match status" value="2"/>
</dbReference>
<keyword evidence="7 9" id="KW-1133">Transmembrane helix</keyword>
<dbReference type="PROSITE" id="PS00211">
    <property type="entry name" value="ABC_TRANSPORTER_1"/>
    <property type="match status" value="1"/>
</dbReference>
<sequence length="1687" mass="191771">MSDWKIFKLLLWKNYKIQGRHKLQTLFEIILPIIFALILLFLRQIVTPEYHDDALKFDEFECNSIGHVKSMPSSIKWIIGYSPKNVVIQKFLNESLKFIKEGEELTVIGFKDPESLESYLINDKMFVGIEFPQKYQNLQSIPLNFEYALRFPAEMRLKPLGIQMEPFNWLTDKLFPVFQKYGPRNYNETDGGSPPGYCSEGFIPIQSAISRVFIEEKMREIDENYTFTDQIYMKRFPHPAFVEDQLLKGLEIVLPLIILISFLSSVVNIVRHINIEKETRLKEALSIMGISNNLHWASFFVKNIQILSITIALLTLLLKVPLNNGSSVLSRTHWAPLFFVLFIFCIPSITFCFLISVFFTKGNVAALATGIIWIISYTPYATTMGSYSEMSAIQKLAIALSSNSGISTAFQLILRFEGTGIGLQFENIFMKVTSDDNITIGHLLFMFLFNAIFYFILTLYFESVLPTGGSIPKKWYFPIQPLMKTKYNAIESIELDNQDSGGNIEHHNNAKPPGIALKNLRKVYPGGKTAVIGLSMEMYQDQITVLLGHNGAGKSTVMSMLTGLLEPTSGTAIINGLDIRRDMKKIQKSFGLCPQYNTLFDDLTVQEHIYFYASLKGIEKSQVVTEIDKYVNKIELGDKLDELSNNLSGGQKRKLLVVLALVGNSKVVLLDEPSSALDPSARRALWKLLAEEKYGRTILLTTHFMEEAEVLGDRIAILNEGRLECIGSSFYLKKRYGTGYRLICVKRTGCDPNNITSLLRKYISDIEIETNIGTELTYVLNEDYTSKFQQIFEDIENNSESLSIASFGVSLSTLEDVFMKVGRNTLKQNIPDIATIETNNLSEVNLNAHQSNYGSTNIFECDPSPRLLTGRKLWQNQIKAMFLKKFAFTRRSKLLVAFMMIIPSIFVGLAVFAVDSLRNKHDLPSMKIGLNQYDNPITLIKAHNENELIVTKYEELTRNVKFITTDFDDFIVEMRSLNLHQFNTKYFVGASFSRNKSTNNREIVAWFNNNPYHTLPLTLNLVHNAILKEKCQKCSINVSNKPLPYSDESKKNVLVQGNGFGFQLAYNTAFAVCFVSGFFAVFYLKERATRAKLLQVLGGLNIYIYWLAAFIFDFILFVICACVFILTIVGSQEEGWSTWAHAGRLLVLWICFIFGTLPVVYVSSFIYDSPTTGFVKIAMTFLLQGNMVFFLMSILFAINANVDIEKLRGYFLIFPHYALPSALNSIDSIIVTKSICKDQCKKINFCTEENICKLKPICCENDDYFSQNFPGIGYHCVRMILTGCAAWVVVFLIEYLKFKNLRIFSKIKSLKRSKLNLKVHFDDENVDSDVLEEKRLVQRLKEKELVQFNLVVKQLSKAYGDHVAVKDLSVVVQNDDCFGLLGLNGAGKTTTFKTLTGEIPIEHGDAFINGISLKKHMAKACQLIGYVPQYDAMLQELSGYETLKIFALIRGVPENEIHDMILITANELNFKQHLNKQIQHYSGGNKRKVSAAIALIGYPSILLFDEPTAGMDIGARRLLWKQIWKLREEGRSVVLTSHSMEECENLCTKIAIMVNGEFKCLGSVQHLKNKFSKGFTLKIKLKRNPVTCQTIDVKDDCLNVKDFISKYFIGSKLREEQSDMLTYHLPQTNLKWSELFGLMEVAKVKFDIEDYSLGQTSLEQIFLYFARNQEPSEEEIGTGTKILSTKL</sequence>
<dbReference type="GO" id="GO:0005319">
    <property type="term" value="F:lipid transporter activity"/>
    <property type="evidence" value="ECO:0007669"/>
    <property type="project" value="TreeGrafter"/>
</dbReference>
<feature type="domain" description="ABC transporter" evidence="10">
    <location>
        <begin position="515"/>
        <end position="745"/>
    </location>
</feature>
<dbReference type="InterPro" id="IPR003593">
    <property type="entry name" value="AAA+_ATPase"/>
</dbReference>
<feature type="transmembrane region" description="Helical" evidence="9">
    <location>
        <begin position="440"/>
        <end position="461"/>
    </location>
</feature>
<evidence type="ECO:0000256" key="3">
    <source>
        <dbReference type="ARBA" id="ARBA00022692"/>
    </source>
</evidence>
<dbReference type="Pfam" id="PF00005">
    <property type="entry name" value="ABC_tran"/>
    <property type="match status" value="2"/>
</dbReference>
<feature type="transmembrane region" description="Helical" evidence="9">
    <location>
        <begin position="894"/>
        <end position="914"/>
    </location>
</feature>
<evidence type="ECO:0000259" key="10">
    <source>
        <dbReference type="PROSITE" id="PS50893"/>
    </source>
</evidence>
<dbReference type="VEuPathDB" id="VectorBase:CSON004231"/>
<protein>
    <submittedName>
        <fullName evidence="11">CSON004231 protein</fullName>
    </submittedName>
</protein>
<comment type="subcellular location">
    <subcellularLocation>
        <location evidence="1">Membrane</location>
        <topology evidence="1">Multi-pass membrane protein</topology>
    </subcellularLocation>
</comment>
<keyword evidence="3 9" id="KW-0812">Transmembrane</keyword>
<dbReference type="FunFam" id="3.40.50.300:FF:000327">
    <property type="entry name" value="ATP-binding cassette sub-family A member 3"/>
    <property type="match status" value="1"/>
</dbReference>
<feature type="transmembrane region" description="Helical" evidence="9">
    <location>
        <begin position="1104"/>
        <end position="1126"/>
    </location>
</feature>
<accession>A0A336N138</accession>
<dbReference type="InterPro" id="IPR017871">
    <property type="entry name" value="ABC_transporter-like_CS"/>
</dbReference>
<feature type="transmembrane region" description="Helical" evidence="9">
    <location>
        <begin position="364"/>
        <end position="382"/>
    </location>
</feature>
<feature type="transmembrane region" description="Helical" evidence="9">
    <location>
        <begin position="23"/>
        <end position="42"/>
    </location>
</feature>
<feature type="transmembrane region" description="Helical" evidence="9">
    <location>
        <begin position="337"/>
        <end position="359"/>
    </location>
</feature>
<feature type="transmembrane region" description="Helical" evidence="9">
    <location>
        <begin position="1146"/>
        <end position="1167"/>
    </location>
</feature>
<feature type="transmembrane region" description="Helical" evidence="9">
    <location>
        <begin position="1272"/>
        <end position="1296"/>
    </location>
</feature>
<evidence type="ECO:0000256" key="2">
    <source>
        <dbReference type="ARBA" id="ARBA00022448"/>
    </source>
</evidence>
<evidence type="ECO:0000256" key="6">
    <source>
        <dbReference type="ARBA" id="ARBA00022840"/>
    </source>
</evidence>
<dbReference type="InterPro" id="IPR013525">
    <property type="entry name" value="ABC2_TM"/>
</dbReference>
<dbReference type="PANTHER" id="PTHR19229">
    <property type="entry name" value="ATP-BINDING CASSETTE TRANSPORTER SUBFAMILY A ABCA"/>
    <property type="match status" value="1"/>
</dbReference>
<feature type="transmembrane region" description="Helical" evidence="9">
    <location>
        <begin position="1064"/>
        <end position="1084"/>
    </location>
</feature>
<proteinExistence type="predicted"/>
<dbReference type="OMA" id="IGQEATY"/>
<keyword evidence="6" id="KW-0067">ATP-binding</keyword>
<organism evidence="11">
    <name type="scientific">Culicoides sonorensis</name>
    <name type="common">Biting midge</name>
    <dbReference type="NCBI Taxonomy" id="179676"/>
    <lineage>
        <taxon>Eukaryota</taxon>
        <taxon>Metazoa</taxon>
        <taxon>Ecdysozoa</taxon>
        <taxon>Arthropoda</taxon>
        <taxon>Hexapoda</taxon>
        <taxon>Insecta</taxon>
        <taxon>Pterygota</taxon>
        <taxon>Neoptera</taxon>
        <taxon>Endopterygota</taxon>
        <taxon>Diptera</taxon>
        <taxon>Nematocera</taxon>
        <taxon>Chironomoidea</taxon>
        <taxon>Ceratopogonidae</taxon>
        <taxon>Ceratopogoninae</taxon>
        <taxon>Culicoides</taxon>
        <taxon>Monoculicoides</taxon>
    </lineage>
</organism>
<evidence type="ECO:0000256" key="8">
    <source>
        <dbReference type="ARBA" id="ARBA00023136"/>
    </source>
</evidence>
<dbReference type="GO" id="GO:0140359">
    <property type="term" value="F:ABC-type transporter activity"/>
    <property type="evidence" value="ECO:0007669"/>
    <property type="project" value="InterPro"/>
</dbReference>
<evidence type="ECO:0000313" key="11">
    <source>
        <dbReference type="EMBL" id="SSX31898.1"/>
    </source>
</evidence>
<dbReference type="GO" id="GO:0016887">
    <property type="term" value="F:ATP hydrolysis activity"/>
    <property type="evidence" value="ECO:0007669"/>
    <property type="project" value="InterPro"/>
</dbReference>
<evidence type="ECO:0000256" key="7">
    <source>
        <dbReference type="ARBA" id="ARBA00022989"/>
    </source>
</evidence>
<feature type="transmembrane region" description="Helical" evidence="9">
    <location>
        <begin position="1174"/>
        <end position="1198"/>
    </location>
</feature>
<dbReference type="EMBL" id="UFQT01001821">
    <property type="protein sequence ID" value="SSX31898.1"/>
    <property type="molecule type" value="Genomic_DNA"/>
</dbReference>
<dbReference type="InterPro" id="IPR056264">
    <property type="entry name" value="R2_ABCA1-4-like"/>
</dbReference>
<feature type="domain" description="ABC transporter" evidence="10">
    <location>
        <begin position="1350"/>
        <end position="1580"/>
    </location>
</feature>
<dbReference type="GO" id="GO:0016020">
    <property type="term" value="C:membrane"/>
    <property type="evidence" value="ECO:0007669"/>
    <property type="project" value="UniProtKB-SubCell"/>
</dbReference>
<dbReference type="InterPro" id="IPR027417">
    <property type="entry name" value="P-loop_NTPase"/>
</dbReference>
<feature type="transmembrane region" description="Helical" evidence="9">
    <location>
        <begin position="252"/>
        <end position="273"/>
    </location>
</feature>
<reference evidence="11" key="1">
    <citation type="submission" date="2018-07" db="EMBL/GenBank/DDBJ databases">
        <authorList>
            <person name="Quirk P.G."/>
            <person name="Krulwich T.A."/>
        </authorList>
    </citation>
    <scope>NUCLEOTIDE SEQUENCE</scope>
</reference>
<keyword evidence="4" id="KW-0677">Repeat</keyword>
<keyword evidence="8 9" id="KW-0472">Membrane</keyword>
<dbReference type="GO" id="GO:0005524">
    <property type="term" value="F:ATP binding"/>
    <property type="evidence" value="ECO:0007669"/>
    <property type="project" value="UniProtKB-KW"/>
</dbReference>
<gene>
    <name evidence="11" type="primary">CSON004231</name>
</gene>
<keyword evidence="5" id="KW-0547">Nucleotide-binding</keyword>
<keyword evidence="2" id="KW-0813">Transport</keyword>
<evidence type="ECO:0000256" key="4">
    <source>
        <dbReference type="ARBA" id="ARBA00022737"/>
    </source>
</evidence>
<dbReference type="InterPro" id="IPR003439">
    <property type="entry name" value="ABC_transporter-like_ATP-bd"/>
</dbReference>
<name>A0A336N138_CULSO</name>